<dbReference type="GO" id="GO:0004519">
    <property type="term" value="F:endonuclease activity"/>
    <property type="evidence" value="ECO:0007669"/>
    <property type="project" value="UniProtKB-KW"/>
</dbReference>
<dbReference type="InterPro" id="IPR002711">
    <property type="entry name" value="HNH"/>
</dbReference>
<evidence type="ECO:0000259" key="1">
    <source>
        <dbReference type="Pfam" id="PF01844"/>
    </source>
</evidence>
<dbReference type="Gene3D" id="1.10.30.50">
    <property type="match status" value="1"/>
</dbReference>
<gene>
    <name evidence="2" type="ORF">CHA01nite_00440</name>
</gene>
<evidence type="ECO:0000313" key="3">
    <source>
        <dbReference type="Proteomes" id="UP000321863"/>
    </source>
</evidence>
<comment type="caution">
    <text evidence="2">The sequence shown here is derived from an EMBL/GenBank/DDBJ whole genome shotgun (WGS) entry which is preliminary data.</text>
</comment>
<evidence type="ECO:0000313" key="2">
    <source>
        <dbReference type="EMBL" id="GEN74304.1"/>
    </source>
</evidence>
<dbReference type="Pfam" id="PF01844">
    <property type="entry name" value="HNH"/>
    <property type="match status" value="1"/>
</dbReference>
<dbReference type="OrthoDB" id="9779761at2"/>
<organism evidence="2 3">
    <name type="scientific">Chryseobacterium hagamense</name>
    <dbReference type="NCBI Taxonomy" id="395935"/>
    <lineage>
        <taxon>Bacteria</taxon>
        <taxon>Pseudomonadati</taxon>
        <taxon>Bacteroidota</taxon>
        <taxon>Flavobacteriia</taxon>
        <taxon>Flavobacteriales</taxon>
        <taxon>Weeksellaceae</taxon>
        <taxon>Chryseobacterium group</taxon>
        <taxon>Chryseobacterium</taxon>
    </lineage>
</organism>
<sequence>MNYLIITENDESQWDDKTGEYYHFPSKYKNKLVKGSKVIYYKGKRKNKNFVRLSNDPHYFGIAEIGDIEKDLSENSKNSFYARIENYQPFISAVDFKDANGTYLENVLTKNYFRDGVRVIDDTIYSKILVATNLFKDSSPEEEITGKSFVSFGIEGRKKVRYSTTYERDLKLRNAAIAIHGTTCKCCHFNFEKSYGDLGKDFIHVHHIKPISESGETIVNPETDLTVLCPNCHYMIHRKRNYTLSVEELKDMLLHSIRY</sequence>
<dbReference type="CDD" id="cd00085">
    <property type="entry name" value="HNHc"/>
    <property type="match status" value="1"/>
</dbReference>
<keyword evidence="2" id="KW-0378">Hydrolase</keyword>
<keyword evidence="2" id="KW-0255">Endonuclease</keyword>
<dbReference type="InterPro" id="IPR003615">
    <property type="entry name" value="HNH_nuc"/>
</dbReference>
<dbReference type="GO" id="GO:0003676">
    <property type="term" value="F:nucleic acid binding"/>
    <property type="evidence" value="ECO:0007669"/>
    <property type="project" value="InterPro"/>
</dbReference>
<feature type="domain" description="HNH" evidence="1">
    <location>
        <begin position="184"/>
        <end position="238"/>
    </location>
</feature>
<protein>
    <submittedName>
        <fullName evidence="2">HNH endonuclease</fullName>
    </submittedName>
</protein>
<keyword evidence="3" id="KW-1185">Reference proteome</keyword>
<name>A0A511YGH3_9FLAO</name>
<dbReference type="RefSeq" id="WP_146939210.1">
    <property type="nucleotide sequence ID" value="NZ_BJYJ01000001.1"/>
</dbReference>
<dbReference type="GO" id="GO:0008270">
    <property type="term" value="F:zinc ion binding"/>
    <property type="evidence" value="ECO:0007669"/>
    <property type="project" value="InterPro"/>
</dbReference>
<dbReference type="AlphaFoldDB" id="A0A511YGH3"/>
<accession>A0A511YGH3</accession>
<reference evidence="2 3" key="1">
    <citation type="submission" date="2019-07" db="EMBL/GenBank/DDBJ databases">
        <title>Whole genome shotgun sequence of Chryseobacterium hagamense NBRC 105253.</title>
        <authorList>
            <person name="Hosoyama A."/>
            <person name="Uohara A."/>
            <person name="Ohji S."/>
            <person name="Ichikawa N."/>
        </authorList>
    </citation>
    <scope>NUCLEOTIDE SEQUENCE [LARGE SCALE GENOMIC DNA]</scope>
    <source>
        <strain evidence="2 3">NBRC 105253</strain>
    </source>
</reference>
<keyword evidence="2" id="KW-0540">Nuclease</keyword>
<dbReference type="Proteomes" id="UP000321863">
    <property type="component" value="Unassembled WGS sequence"/>
</dbReference>
<dbReference type="EMBL" id="BJYJ01000001">
    <property type="protein sequence ID" value="GEN74304.1"/>
    <property type="molecule type" value="Genomic_DNA"/>
</dbReference>
<proteinExistence type="predicted"/>